<dbReference type="InterPro" id="IPR036412">
    <property type="entry name" value="HAD-like_sf"/>
</dbReference>
<dbReference type="PANTHER" id="PTHR43316">
    <property type="entry name" value="HYDROLASE, HALOACID DELAHOGENASE-RELATED"/>
    <property type="match status" value="1"/>
</dbReference>
<dbReference type="InterPro" id="IPR006439">
    <property type="entry name" value="HAD-SF_hydro_IA"/>
</dbReference>
<dbReference type="InterPro" id="IPR023214">
    <property type="entry name" value="HAD_sf"/>
</dbReference>
<evidence type="ECO:0000313" key="3">
    <source>
        <dbReference type="Proteomes" id="UP000182737"/>
    </source>
</evidence>
<evidence type="ECO:0000256" key="1">
    <source>
        <dbReference type="ARBA" id="ARBA00022801"/>
    </source>
</evidence>
<dbReference type="SUPFAM" id="SSF56784">
    <property type="entry name" value="HAD-like"/>
    <property type="match status" value="1"/>
</dbReference>
<dbReference type="OrthoDB" id="9794086at2"/>
<dbReference type="PRINTS" id="PR00413">
    <property type="entry name" value="HADHALOGNASE"/>
</dbReference>
<dbReference type="InterPro" id="IPR051540">
    <property type="entry name" value="S-2-haloacid_dehalogenase"/>
</dbReference>
<dbReference type="Pfam" id="PF00702">
    <property type="entry name" value="Hydrolase"/>
    <property type="match status" value="1"/>
</dbReference>
<dbReference type="AlphaFoldDB" id="A0A1I3MFP7"/>
<dbReference type="EMBL" id="FORI01000009">
    <property type="protein sequence ID" value="SFI95772.1"/>
    <property type="molecule type" value="Genomic_DNA"/>
</dbReference>
<name>A0A1I3MFP7_9SPIR</name>
<dbReference type="NCBIfam" id="TIGR01549">
    <property type="entry name" value="HAD-SF-IA-v1"/>
    <property type="match status" value="1"/>
</dbReference>
<proteinExistence type="predicted"/>
<keyword evidence="1 2" id="KW-0378">Hydrolase</keyword>
<evidence type="ECO:0000313" key="2">
    <source>
        <dbReference type="EMBL" id="SFI95772.1"/>
    </source>
</evidence>
<dbReference type="GO" id="GO:0016787">
    <property type="term" value="F:hydrolase activity"/>
    <property type="evidence" value="ECO:0007669"/>
    <property type="project" value="UniProtKB-KW"/>
</dbReference>
<dbReference type="SFLD" id="SFLDG01129">
    <property type="entry name" value="C1.5:_HAD__Beta-PGM__Phosphata"/>
    <property type="match status" value="1"/>
</dbReference>
<accession>A0A1I3MFP7</accession>
<dbReference type="Proteomes" id="UP000182737">
    <property type="component" value="Unassembled WGS sequence"/>
</dbReference>
<dbReference type="Gene3D" id="3.40.50.1000">
    <property type="entry name" value="HAD superfamily/HAD-like"/>
    <property type="match status" value="1"/>
</dbReference>
<dbReference type="RefSeq" id="WP_074932871.1">
    <property type="nucleotide sequence ID" value="NZ_FORI01000009.1"/>
</dbReference>
<reference evidence="3" key="1">
    <citation type="submission" date="2016-10" db="EMBL/GenBank/DDBJ databases">
        <authorList>
            <person name="Varghese N."/>
            <person name="Submissions S."/>
        </authorList>
    </citation>
    <scope>NUCLEOTIDE SEQUENCE [LARGE SCALE GENOMIC DNA]</scope>
    <source>
        <strain evidence="3">XBD1002</strain>
    </source>
</reference>
<protein>
    <submittedName>
        <fullName evidence="2">Putative hydrolase of the HAD superfamily</fullName>
    </submittedName>
</protein>
<organism evidence="2 3">
    <name type="scientific">Treponema bryantii</name>
    <dbReference type="NCBI Taxonomy" id="163"/>
    <lineage>
        <taxon>Bacteria</taxon>
        <taxon>Pseudomonadati</taxon>
        <taxon>Spirochaetota</taxon>
        <taxon>Spirochaetia</taxon>
        <taxon>Spirochaetales</taxon>
        <taxon>Treponemataceae</taxon>
        <taxon>Treponema</taxon>
    </lineage>
</organism>
<keyword evidence="3" id="KW-1185">Reference proteome</keyword>
<gene>
    <name evidence="2" type="ORF">SAMN04487775_1095</name>
</gene>
<sequence>MNNVDLTQIKAVAFDIDGTLYRAWRFNLRIAPYFLFHSFFFLKYGLVRNIMHRTAATSEFTKIQAAHMAKKLNCSPEEAEERLEKIIYKGLEKYFVNIKPCDGALDFIHKLKDKGYKLGLLSDFPPEQKGEIWGVRELCDVVLGSEEAGALKPDPTPFRKLAEEFNLPPEQILYVGNNHKYDIQGAHNAGMKTAWLILPHSGWIGKKSKIADFTFWHYNQLSNWFFNDQTNKSD</sequence>
<dbReference type="SFLD" id="SFLDS00003">
    <property type="entry name" value="Haloacid_Dehalogenase"/>
    <property type="match status" value="1"/>
</dbReference>